<organism evidence="1 2">
    <name type="scientific">Legionella feeleii</name>
    <dbReference type="NCBI Taxonomy" id="453"/>
    <lineage>
        <taxon>Bacteria</taxon>
        <taxon>Pseudomonadati</taxon>
        <taxon>Pseudomonadota</taxon>
        <taxon>Gammaproteobacteria</taxon>
        <taxon>Legionellales</taxon>
        <taxon>Legionellaceae</taxon>
        <taxon>Legionella</taxon>
    </lineage>
</organism>
<gene>
    <name evidence="1" type="ORF">NCTC11978_02900</name>
</gene>
<sequence length="64" mass="7388">MQFAYLIFLYINDLYTLGDALRHTPPKTAAEIFPILVQKIFYKPYQLSTINPPANFREKSGNGH</sequence>
<reference evidence="1 2" key="1">
    <citation type="submission" date="2018-06" db="EMBL/GenBank/DDBJ databases">
        <authorList>
            <consortium name="Pathogen Informatics"/>
            <person name="Doyle S."/>
        </authorList>
    </citation>
    <scope>NUCLEOTIDE SEQUENCE [LARGE SCALE GENOMIC DNA]</scope>
    <source>
        <strain evidence="1 2">NCTC11978</strain>
    </source>
</reference>
<evidence type="ECO:0000313" key="2">
    <source>
        <dbReference type="Proteomes" id="UP000254033"/>
    </source>
</evidence>
<protein>
    <submittedName>
        <fullName evidence="1">Uncharacterized protein</fullName>
    </submittedName>
</protein>
<dbReference type="Proteomes" id="UP000254033">
    <property type="component" value="Unassembled WGS sequence"/>
</dbReference>
<evidence type="ECO:0000313" key="1">
    <source>
        <dbReference type="EMBL" id="STX39695.1"/>
    </source>
</evidence>
<dbReference type="EMBL" id="UGNY01000001">
    <property type="protein sequence ID" value="STX39695.1"/>
    <property type="molecule type" value="Genomic_DNA"/>
</dbReference>
<name>A0A378IYT3_9GAMM</name>
<proteinExistence type="predicted"/>
<accession>A0A378IYT3</accession>
<dbReference type="AlphaFoldDB" id="A0A378IYT3"/>